<keyword evidence="2" id="KW-0812">Transmembrane</keyword>
<dbReference type="EMBL" id="SNRW01004863">
    <property type="protein sequence ID" value="KAA6386305.1"/>
    <property type="molecule type" value="Genomic_DNA"/>
</dbReference>
<keyword evidence="2" id="KW-1133">Transmembrane helix</keyword>
<feature type="region of interest" description="Disordered" evidence="1">
    <location>
        <begin position="1"/>
        <end position="94"/>
    </location>
</feature>
<feature type="region of interest" description="Disordered" evidence="1">
    <location>
        <begin position="419"/>
        <end position="452"/>
    </location>
</feature>
<feature type="compositionally biased region" description="Basic residues" evidence="1">
    <location>
        <begin position="437"/>
        <end position="446"/>
    </location>
</feature>
<feature type="region of interest" description="Disordered" evidence="1">
    <location>
        <begin position="230"/>
        <end position="258"/>
    </location>
</feature>
<feature type="compositionally biased region" description="Low complexity" evidence="1">
    <location>
        <begin position="35"/>
        <end position="46"/>
    </location>
</feature>
<protein>
    <submittedName>
        <fullName evidence="3">Uncharacterized protein</fullName>
    </submittedName>
</protein>
<feature type="compositionally biased region" description="Polar residues" evidence="1">
    <location>
        <begin position="419"/>
        <end position="432"/>
    </location>
</feature>
<feature type="transmembrane region" description="Helical" evidence="2">
    <location>
        <begin position="177"/>
        <end position="197"/>
    </location>
</feature>
<dbReference type="AlphaFoldDB" id="A0A5J4VUY9"/>
<proteinExistence type="predicted"/>
<evidence type="ECO:0000256" key="2">
    <source>
        <dbReference type="SAM" id="Phobius"/>
    </source>
</evidence>
<reference evidence="3 4" key="1">
    <citation type="submission" date="2019-03" db="EMBL/GenBank/DDBJ databases">
        <title>Single cell metagenomics reveals metabolic interactions within the superorganism composed of flagellate Streblomastix strix and complex community of Bacteroidetes bacteria on its surface.</title>
        <authorList>
            <person name="Treitli S.C."/>
            <person name="Kolisko M."/>
            <person name="Husnik F."/>
            <person name="Keeling P."/>
            <person name="Hampl V."/>
        </authorList>
    </citation>
    <scope>NUCLEOTIDE SEQUENCE [LARGE SCALE GENOMIC DNA]</scope>
    <source>
        <strain evidence="3">ST1C</strain>
    </source>
</reference>
<comment type="caution">
    <text evidence="3">The sequence shown here is derived from an EMBL/GenBank/DDBJ whole genome shotgun (WGS) entry which is preliminary data.</text>
</comment>
<dbReference type="InterPro" id="IPR050781">
    <property type="entry name" value="CWC22_splicing_factor"/>
</dbReference>
<evidence type="ECO:0000313" key="3">
    <source>
        <dbReference type="EMBL" id="KAA6386305.1"/>
    </source>
</evidence>
<sequence length="452" mass="53302">MKASNGLFDDDDWDGGEDFSWVFDEFQDWWDQQEKQSQQQEGSGSEIEQDDENTDDWTDQDWLNWWKDQEEKSGGFWSDPSQEEDKDKQEGDSGDELFYEDECWDNWCDFEDKPEQKPIQPDCCEHGALNSQGLVCLCEEGYFSSDEDVENFKMCCSKEVEIDLSLQEDPLIPIEQINWTLLIIILISIGLFCLILFCGFKCGCCKCLSCLFPCINNGFCGKDSSKKRREKREKERKKREEEEKEEEEEEERNREYERKRRIEKERKRMEQEMIQIEEEQRRMNEERKRMYLYLPSESEKPIQIQKSSEKVSSTIPLLISSRKSIPEEDEVEKLQKMIMIEKLRAELAKEQIKSAQIISSAQTNNIPQFYENNDEIELDAMKQQNNSDLENQDEGNIDEESERIIVQCKKKKKLVRRISQQNTQVGGSQQKDIQIGVRKKKKKKGLGKVGNC</sequence>
<name>A0A5J4VUY9_9EUKA</name>
<evidence type="ECO:0000256" key="1">
    <source>
        <dbReference type="SAM" id="MobiDB-lite"/>
    </source>
</evidence>
<gene>
    <name evidence="3" type="ORF">EZS28_018167</name>
</gene>
<keyword evidence="2" id="KW-0472">Membrane</keyword>
<dbReference type="GO" id="GO:0003723">
    <property type="term" value="F:RNA binding"/>
    <property type="evidence" value="ECO:0007669"/>
    <property type="project" value="TreeGrafter"/>
</dbReference>
<feature type="compositionally biased region" description="Acidic residues" evidence="1">
    <location>
        <begin position="8"/>
        <end position="17"/>
    </location>
</feature>
<organism evidence="3 4">
    <name type="scientific">Streblomastix strix</name>
    <dbReference type="NCBI Taxonomy" id="222440"/>
    <lineage>
        <taxon>Eukaryota</taxon>
        <taxon>Metamonada</taxon>
        <taxon>Preaxostyla</taxon>
        <taxon>Oxymonadida</taxon>
        <taxon>Streblomastigidae</taxon>
        <taxon>Streblomastix</taxon>
    </lineage>
</organism>
<dbReference type="Proteomes" id="UP000324800">
    <property type="component" value="Unassembled WGS sequence"/>
</dbReference>
<dbReference type="PANTHER" id="PTHR18034">
    <property type="entry name" value="CELL CYCLE CONTROL PROTEIN CWF22-RELATED"/>
    <property type="match status" value="1"/>
</dbReference>
<accession>A0A5J4VUY9</accession>
<feature type="compositionally biased region" description="Acidic residues" evidence="1">
    <location>
        <begin position="47"/>
        <end position="59"/>
    </location>
</feature>
<evidence type="ECO:0000313" key="4">
    <source>
        <dbReference type="Proteomes" id="UP000324800"/>
    </source>
</evidence>